<dbReference type="OMA" id="FMAMFLH"/>
<comment type="function">
    <text evidence="9">Plasma membrane transporter mediating the uptake by cells of the water soluble vitamin B2/riboflavin that plays a key role in biochemical oxidation-reduction reactions of the carbohydrate, lipid, and amino acid metabolism.</text>
</comment>
<dbReference type="STRING" id="6290.A0A0N4WCV9"/>
<keyword evidence="13" id="KW-1185">Reference proteome</keyword>
<evidence type="ECO:0000256" key="9">
    <source>
        <dbReference type="RuleBase" id="RU368035"/>
    </source>
</evidence>
<feature type="transmembrane region" description="Helical" evidence="9">
    <location>
        <begin position="109"/>
        <end position="129"/>
    </location>
</feature>
<evidence type="ECO:0000256" key="10">
    <source>
        <dbReference type="SAM" id="MobiDB-lite"/>
    </source>
</evidence>
<keyword evidence="5 9" id="KW-1003">Cell membrane</keyword>
<feature type="transmembrane region" description="Helical" evidence="9">
    <location>
        <begin position="185"/>
        <end position="204"/>
    </location>
</feature>
<organism evidence="14">
    <name type="scientific">Haemonchus placei</name>
    <name type="common">Barber's pole worm</name>
    <dbReference type="NCBI Taxonomy" id="6290"/>
    <lineage>
        <taxon>Eukaryota</taxon>
        <taxon>Metazoa</taxon>
        <taxon>Ecdysozoa</taxon>
        <taxon>Nematoda</taxon>
        <taxon>Chromadorea</taxon>
        <taxon>Rhabditida</taxon>
        <taxon>Rhabditina</taxon>
        <taxon>Rhabditomorpha</taxon>
        <taxon>Strongyloidea</taxon>
        <taxon>Trichostrongylidae</taxon>
        <taxon>Haemonchus</taxon>
    </lineage>
</organism>
<sequence length="318" mass="35020">MAVSKLLFVLVIIFGSSSWMGTNSVWVQLPLLTQDLPEGWGLPSFLAAVVQIACIGPLVYTILHKCCHSVSVPRVPLITAFLVLACFCQLSLAFAWWWTVPFGSREYSVALYLLLLGLALVNATSNVLFMPFMAQFHHAYLNAYFVGMGFSSLVPSILTLLQGVGKYECEGAVPRYFPPQFSSSFFFFVIFCWTTAATVSFVILSRRDEKDERKNIALKNASNGAHEATPLRSNSKSAEGVRLTGEVKEDGSDVVVKEPASDPSSIRGGSYIVVLMATALVNAQMNGVIPSVQCYAALPYSQVMFHYLISALRCWYDF</sequence>
<evidence type="ECO:0000256" key="7">
    <source>
        <dbReference type="ARBA" id="ARBA00022989"/>
    </source>
</evidence>
<dbReference type="OrthoDB" id="9995836at2759"/>
<name>A0A0N4WCV9_HAEPC</name>
<dbReference type="EMBL" id="UZAF01016847">
    <property type="protein sequence ID" value="VDO34690.1"/>
    <property type="molecule type" value="Genomic_DNA"/>
</dbReference>
<dbReference type="SUPFAM" id="SSF103473">
    <property type="entry name" value="MFS general substrate transporter"/>
    <property type="match status" value="1"/>
</dbReference>
<keyword evidence="4 9" id="KW-0813">Transport</keyword>
<keyword evidence="7 9" id="KW-1133">Transmembrane helix</keyword>
<dbReference type="PANTHER" id="PTHR12929">
    <property type="entry name" value="SOLUTE CARRIER FAMILY 52"/>
    <property type="match status" value="1"/>
</dbReference>
<feature type="signal peptide" evidence="11">
    <location>
        <begin position="1"/>
        <end position="18"/>
    </location>
</feature>
<evidence type="ECO:0000256" key="2">
    <source>
        <dbReference type="ARBA" id="ARBA00004651"/>
    </source>
</evidence>
<evidence type="ECO:0000256" key="5">
    <source>
        <dbReference type="ARBA" id="ARBA00022475"/>
    </source>
</evidence>
<accession>A0A0N4WCV9</accession>
<evidence type="ECO:0000256" key="11">
    <source>
        <dbReference type="SAM" id="SignalP"/>
    </source>
</evidence>
<evidence type="ECO:0000313" key="13">
    <source>
        <dbReference type="Proteomes" id="UP000268014"/>
    </source>
</evidence>
<reference evidence="12 13" key="2">
    <citation type="submission" date="2018-11" db="EMBL/GenBank/DDBJ databases">
        <authorList>
            <consortium name="Pathogen Informatics"/>
        </authorList>
    </citation>
    <scope>NUCLEOTIDE SEQUENCE [LARGE SCALE GENOMIC DNA]</scope>
    <source>
        <strain evidence="12 13">MHpl1</strain>
    </source>
</reference>
<dbReference type="AlphaFoldDB" id="A0A0N4WCV9"/>
<gene>
    <name evidence="12" type="ORF">HPLM_LOCUS8375</name>
</gene>
<evidence type="ECO:0000313" key="12">
    <source>
        <dbReference type="EMBL" id="VDO34690.1"/>
    </source>
</evidence>
<comment type="subcellular location">
    <subcellularLocation>
        <location evidence="2 9">Cell membrane</location>
        <topology evidence="2 9">Multi-pass membrane protein</topology>
    </subcellularLocation>
</comment>
<dbReference type="InterPro" id="IPR036259">
    <property type="entry name" value="MFS_trans_sf"/>
</dbReference>
<proteinExistence type="inferred from homology"/>
<feature type="transmembrane region" description="Helical" evidence="9">
    <location>
        <begin position="141"/>
        <end position="165"/>
    </location>
</feature>
<evidence type="ECO:0000256" key="4">
    <source>
        <dbReference type="ARBA" id="ARBA00022448"/>
    </source>
</evidence>
<dbReference type="GO" id="GO:0005886">
    <property type="term" value="C:plasma membrane"/>
    <property type="evidence" value="ECO:0007669"/>
    <property type="project" value="UniProtKB-SubCell"/>
</dbReference>
<feature type="chain" id="PRO_5043123590" description="Riboflavin transporter" evidence="11">
    <location>
        <begin position="19"/>
        <end position="318"/>
    </location>
</feature>
<dbReference type="InterPro" id="IPR009357">
    <property type="entry name" value="Riboflavin_transptr"/>
</dbReference>
<feature type="transmembrane region" description="Helical" evidence="9">
    <location>
        <begin position="40"/>
        <end position="63"/>
    </location>
</feature>
<feature type="transmembrane region" description="Helical" evidence="9">
    <location>
        <begin position="75"/>
        <end position="97"/>
    </location>
</feature>
<reference evidence="14" key="1">
    <citation type="submission" date="2017-02" db="UniProtKB">
        <authorList>
            <consortium name="WormBaseParasite"/>
        </authorList>
    </citation>
    <scope>IDENTIFICATION</scope>
</reference>
<evidence type="ECO:0000256" key="1">
    <source>
        <dbReference type="ARBA" id="ARBA00000215"/>
    </source>
</evidence>
<evidence type="ECO:0000256" key="8">
    <source>
        <dbReference type="ARBA" id="ARBA00023136"/>
    </source>
</evidence>
<comment type="similarity">
    <text evidence="3 9">Belongs to the riboflavin transporter family.</text>
</comment>
<keyword evidence="11" id="KW-0732">Signal</keyword>
<protein>
    <recommendedName>
        <fullName evidence="9">Riboflavin transporter</fullName>
    </recommendedName>
</protein>
<keyword evidence="6 9" id="KW-0812">Transmembrane</keyword>
<dbReference type="Pfam" id="PF06237">
    <property type="entry name" value="SLC52_ribofla_tr"/>
    <property type="match status" value="1"/>
</dbReference>
<evidence type="ECO:0000256" key="6">
    <source>
        <dbReference type="ARBA" id="ARBA00022692"/>
    </source>
</evidence>
<dbReference type="GO" id="GO:0032217">
    <property type="term" value="F:riboflavin transmembrane transporter activity"/>
    <property type="evidence" value="ECO:0007669"/>
    <property type="project" value="UniProtKB-UniRule"/>
</dbReference>
<evidence type="ECO:0000313" key="14">
    <source>
        <dbReference type="WBParaSite" id="HPLM_0000838301-mRNA-1"/>
    </source>
</evidence>
<feature type="region of interest" description="Disordered" evidence="10">
    <location>
        <begin position="217"/>
        <end position="242"/>
    </location>
</feature>
<dbReference type="Proteomes" id="UP000268014">
    <property type="component" value="Unassembled WGS sequence"/>
</dbReference>
<keyword evidence="8 9" id="KW-0472">Membrane</keyword>
<comment type="catalytic activity">
    <reaction evidence="1 9">
        <text>riboflavin(in) = riboflavin(out)</text>
        <dbReference type="Rhea" id="RHEA:35015"/>
        <dbReference type="ChEBI" id="CHEBI:57986"/>
    </reaction>
</comment>
<dbReference type="WBParaSite" id="HPLM_0000838301-mRNA-1">
    <property type="protein sequence ID" value="HPLM_0000838301-mRNA-1"/>
    <property type="gene ID" value="HPLM_0000838301"/>
</dbReference>
<evidence type="ECO:0000256" key="3">
    <source>
        <dbReference type="ARBA" id="ARBA00006366"/>
    </source>
</evidence>
<dbReference type="PANTHER" id="PTHR12929:SF10">
    <property type="entry name" value="RIBOFLAVIN TRANSPORTER"/>
    <property type="match status" value="1"/>
</dbReference>
<comment type="caution">
    <text evidence="9">Lacks conserved residue(s) required for the propagation of feature annotation.</text>
</comment>